<evidence type="ECO:0000259" key="2">
    <source>
        <dbReference type="Pfam" id="PF00440"/>
    </source>
</evidence>
<name>D7CCH8_STRBB</name>
<dbReference type="Proteomes" id="UP000000377">
    <property type="component" value="Chromosome"/>
</dbReference>
<evidence type="ECO:0000313" key="3">
    <source>
        <dbReference type="EMBL" id="ADI08709.1"/>
    </source>
</evidence>
<dbReference type="AlphaFoldDB" id="D7CCH8"/>
<keyword evidence="4" id="KW-1185">Reference proteome</keyword>
<gene>
    <name evidence="3" type="ordered locus">SBI_05589</name>
</gene>
<reference evidence="3 4" key="1">
    <citation type="journal article" date="2010" name="J. Bacteriol.">
        <title>Genome sequence of the milbemycin-producing bacterium Streptomyces bingchenggensis.</title>
        <authorList>
            <person name="Wang X.J."/>
            <person name="Yan Y.J."/>
            <person name="Zhang B."/>
            <person name="An J."/>
            <person name="Wang J.J."/>
            <person name="Tian J."/>
            <person name="Jiang L."/>
            <person name="Chen Y.H."/>
            <person name="Huang S.X."/>
            <person name="Yin M."/>
            <person name="Zhang J."/>
            <person name="Gao A.L."/>
            <person name="Liu C.X."/>
            <person name="Zhu Z.X."/>
            <person name="Xiang W.S."/>
        </authorList>
    </citation>
    <scope>NUCLEOTIDE SEQUENCE [LARGE SCALE GENOMIC DNA]</scope>
    <source>
        <strain evidence="3 4">BCW-1</strain>
    </source>
</reference>
<accession>D7CCH8</accession>
<feature type="domain" description="HTH tetR-type" evidence="2">
    <location>
        <begin position="14"/>
        <end position="37"/>
    </location>
</feature>
<sequence length="49" mass="5359">MDRTDLTGRVRLRESALELLAERGFEATSTRAVAAELSPTAFRRSVPGP</sequence>
<dbReference type="SUPFAM" id="SSF46689">
    <property type="entry name" value="Homeodomain-like"/>
    <property type="match status" value="1"/>
</dbReference>
<evidence type="ECO:0000256" key="1">
    <source>
        <dbReference type="ARBA" id="ARBA00023125"/>
    </source>
</evidence>
<dbReference type="Gene3D" id="1.10.357.10">
    <property type="entry name" value="Tetracycline Repressor, domain 2"/>
    <property type="match status" value="1"/>
</dbReference>
<dbReference type="HOGENOM" id="CLU_3141020_0_0_11"/>
<dbReference type="RefSeq" id="WP_014178173.1">
    <property type="nucleotide sequence ID" value="NC_016582.1"/>
</dbReference>
<proteinExistence type="predicted"/>
<dbReference type="InterPro" id="IPR009057">
    <property type="entry name" value="Homeodomain-like_sf"/>
</dbReference>
<dbReference type="PATRIC" id="fig|749414.3.peg.5769"/>
<evidence type="ECO:0000313" key="4">
    <source>
        <dbReference type="Proteomes" id="UP000000377"/>
    </source>
</evidence>
<organism evidence="3 4">
    <name type="scientific">Streptomyces bingchenggensis (strain BCW-1)</name>
    <dbReference type="NCBI Taxonomy" id="749414"/>
    <lineage>
        <taxon>Bacteria</taxon>
        <taxon>Bacillati</taxon>
        <taxon>Actinomycetota</taxon>
        <taxon>Actinomycetes</taxon>
        <taxon>Kitasatosporales</taxon>
        <taxon>Streptomycetaceae</taxon>
        <taxon>Streptomyces</taxon>
    </lineage>
</organism>
<protein>
    <recommendedName>
        <fullName evidence="2">HTH tetR-type domain-containing protein</fullName>
    </recommendedName>
</protein>
<dbReference type="EMBL" id="CP002047">
    <property type="protein sequence ID" value="ADI08709.1"/>
    <property type="molecule type" value="Genomic_DNA"/>
</dbReference>
<dbReference type="KEGG" id="sbh:SBI_05589"/>
<keyword evidence="1" id="KW-0238">DNA-binding</keyword>
<dbReference type="GO" id="GO:0003677">
    <property type="term" value="F:DNA binding"/>
    <property type="evidence" value="ECO:0007669"/>
    <property type="project" value="UniProtKB-KW"/>
</dbReference>
<dbReference type="InterPro" id="IPR001647">
    <property type="entry name" value="HTH_TetR"/>
</dbReference>
<dbReference type="Pfam" id="PF00440">
    <property type="entry name" value="TetR_N"/>
    <property type="match status" value="1"/>
</dbReference>